<dbReference type="InterPro" id="IPR046349">
    <property type="entry name" value="C1-like_sf"/>
</dbReference>
<protein>
    <recommendedName>
        <fullName evidence="4">Phorbol-ester/DAG-type domain-containing protein</fullName>
    </recommendedName>
</protein>
<dbReference type="OrthoDB" id="1852188at2759"/>
<evidence type="ECO:0000256" key="1">
    <source>
        <dbReference type="ARBA" id="ARBA00022723"/>
    </source>
</evidence>
<dbReference type="PANTHER" id="PTHR46477:SF17">
    <property type="entry name" value="PHORBOL-ESTER_DAG-TYPE DOMAIN-CONTAINING PROTEIN"/>
    <property type="match status" value="1"/>
</dbReference>
<keyword evidence="2" id="KW-0677">Repeat</keyword>
<dbReference type="PANTHER" id="PTHR46477">
    <property type="entry name" value="CYSTEINE/HISTIDINE-RICH C1 DOMAIN FAMILY PROTEIN"/>
    <property type="match status" value="1"/>
</dbReference>
<dbReference type="STRING" id="3659.A0A0A0K1P1"/>
<accession>A0A0A0K1P1</accession>
<reference evidence="5 6" key="2">
    <citation type="journal article" date="2009" name="PLoS ONE">
        <title>An integrated genetic and cytogenetic map of the cucumber genome.</title>
        <authorList>
            <person name="Ren Y."/>
            <person name="Zhang Z."/>
            <person name="Liu J."/>
            <person name="Staub J.E."/>
            <person name="Han Y."/>
            <person name="Cheng Z."/>
            <person name="Li X."/>
            <person name="Lu J."/>
            <person name="Miao H."/>
            <person name="Kang H."/>
            <person name="Xie B."/>
            <person name="Gu X."/>
            <person name="Wang X."/>
            <person name="Du Y."/>
            <person name="Jin W."/>
            <person name="Huang S."/>
        </authorList>
    </citation>
    <scope>NUCLEOTIDE SEQUENCE [LARGE SCALE GENOMIC DNA]</scope>
    <source>
        <strain evidence="6">cv. 9930</strain>
    </source>
</reference>
<keyword evidence="6" id="KW-1185">Reference proteome</keyword>
<evidence type="ECO:0000313" key="6">
    <source>
        <dbReference type="Proteomes" id="UP000029981"/>
    </source>
</evidence>
<dbReference type="GO" id="GO:0046872">
    <property type="term" value="F:metal ion binding"/>
    <property type="evidence" value="ECO:0007669"/>
    <property type="project" value="UniProtKB-KW"/>
</dbReference>
<reference evidence="5 6" key="3">
    <citation type="journal article" date="2010" name="BMC Genomics">
        <title>Transcriptome sequencing and comparative analysis of cucumber flowers with different sex types.</title>
        <authorList>
            <person name="Guo S."/>
            <person name="Zheng Y."/>
            <person name="Joung J.G."/>
            <person name="Liu S."/>
            <person name="Zhang Z."/>
            <person name="Crasta O.R."/>
            <person name="Sobral B.W."/>
            <person name="Xu Y."/>
            <person name="Huang S."/>
            <person name="Fei Z."/>
        </authorList>
    </citation>
    <scope>NUCLEOTIDE SEQUENCE [LARGE SCALE GENOMIC DNA]</scope>
    <source>
        <strain evidence="6">cv. 9930</strain>
    </source>
</reference>
<evidence type="ECO:0000259" key="4">
    <source>
        <dbReference type="PROSITE" id="PS50081"/>
    </source>
</evidence>
<name>A0A0A0K1P1_CUCSA</name>
<evidence type="ECO:0000256" key="3">
    <source>
        <dbReference type="ARBA" id="ARBA00022833"/>
    </source>
</evidence>
<dbReference type="eggNOG" id="ENOG502QU43">
    <property type="taxonomic scope" value="Eukaryota"/>
</dbReference>
<evidence type="ECO:0000313" key="5">
    <source>
        <dbReference type="EMBL" id="KGN43378.1"/>
    </source>
</evidence>
<dbReference type="AlphaFoldDB" id="A0A0A0K1P1"/>
<dbReference type="PROSITE" id="PS50081">
    <property type="entry name" value="ZF_DAG_PE_2"/>
    <property type="match status" value="1"/>
</dbReference>
<reference evidence="5 6" key="4">
    <citation type="journal article" date="2011" name="BMC Genomics">
        <title>RNA-Seq improves annotation of protein-coding genes in the cucumber genome.</title>
        <authorList>
            <person name="Li Z."/>
            <person name="Zhang Z."/>
            <person name="Yan P."/>
            <person name="Huang S."/>
            <person name="Fei Z."/>
            <person name="Lin K."/>
        </authorList>
    </citation>
    <scope>NUCLEOTIDE SEQUENCE [LARGE SCALE GENOMIC DNA]</scope>
    <source>
        <strain evidence="6">cv. 9930</strain>
    </source>
</reference>
<dbReference type="EMBL" id="CM002928">
    <property type="protein sequence ID" value="KGN43378.1"/>
    <property type="molecule type" value="Genomic_DNA"/>
</dbReference>
<sequence>MKIEKEMFHPIHPWHKLKLNHTDTPFNCSGCHEAGIGFNYQCLQCDFTLHKLCAMAHPKITHPFYPKCTFEFYSSPPGACARYCDACRNDVSGFVYHCKRCGFDLHPCCANLPQVLDDGERNLYLSLKLSGPCHRCGGKGPGWSYKSKCRNYNLHLSCVKELLVESWQAMYLKVDKNKVIEVQTRIPSLKGTLLNNQRERGKVEQGFQMAGRAVRCIVSAMLGDPTSMIAAVVGSLIPK</sequence>
<proteinExistence type="predicted"/>
<dbReference type="Gramene" id="KGN43378">
    <property type="protein sequence ID" value="KGN43378"/>
    <property type="gene ID" value="Csa_7G029430"/>
</dbReference>
<feature type="domain" description="Phorbol-ester/DAG-type" evidence="4">
    <location>
        <begin position="14"/>
        <end position="68"/>
    </location>
</feature>
<evidence type="ECO:0000256" key="2">
    <source>
        <dbReference type="ARBA" id="ARBA00022737"/>
    </source>
</evidence>
<dbReference type="Pfam" id="PF03107">
    <property type="entry name" value="C1_2"/>
    <property type="match status" value="1"/>
</dbReference>
<dbReference type="InterPro" id="IPR002219">
    <property type="entry name" value="PKC_DAG/PE"/>
</dbReference>
<gene>
    <name evidence="5" type="ORF">Csa_7G029430</name>
</gene>
<dbReference type="Proteomes" id="UP000029981">
    <property type="component" value="Chromosome 7"/>
</dbReference>
<keyword evidence="3" id="KW-0862">Zinc</keyword>
<keyword evidence="1" id="KW-0479">Metal-binding</keyword>
<dbReference type="InterPro" id="IPR004146">
    <property type="entry name" value="DC1"/>
</dbReference>
<organism evidence="5 6">
    <name type="scientific">Cucumis sativus</name>
    <name type="common">Cucumber</name>
    <dbReference type="NCBI Taxonomy" id="3659"/>
    <lineage>
        <taxon>Eukaryota</taxon>
        <taxon>Viridiplantae</taxon>
        <taxon>Streptophyta</taxon>
        <taxon>Embryophyta</taxon>
        <taxon>Tracheophyta</taxon>
        <taxon>Spermatophyta</taxon>
        <taxon>Magnoliopsida</taxon>
        <taxon>eudicotyledons</taxon>
        <taxon>Gunneridae</taxon>
        <taxon>Pentapetalae</taxon>
        <taxon>rosids</taxon>
        <taxon>fabids</taxon>
        <taxon>Cucurbitales</taxon>
        <taxon>Cucurbitaceae</taxon>
        <taxon>Benincaseae</taxon>
        <taxon>Cucumis</taxon>
    </lineage>
</organism>
<dbReference type="SUPFAM" id="SSF57889">
    <property type="entry name" value="Cysteine-rich domain"/>
    <property type="match status" value="1"/>
</dbReference>
<reference evidence="5 6" key="1">
    <citation type="journal article" date="2009" name="Nat. Genet.">
        <title>The genome of the cucumber, Cucumis sativus L.</title>
        <authorList>
            <person name="Huang S."/>
            <person name="Li R."/>
            <person name="Zhang Z."/>
            <person name="Li L."/>
            <person name="Gu X."/>
            <person name="Fan W."/>
            <person name="Lucas W.J."/>
            <person name="Wang X."/>
            <person name="Xie B."/>
            <person name="Ni P."/>
            <person name="Ren Y."/>
            <person name="Zhu H."/>
            <person name="Li J."/>
            <person name="Lin K."/>
            <person name="Jin W."/>
            <person name="Fei Z."/>
            <person name="Li G."/>
            <person name="Staub J."/>
            <person name="Kilian A."/>
            <person name="van der Vossen E.A."/>
            <person name="Wu Y."/>
            <person name="Guo J."/>
            <person name="He J."/>
            <person name="Jia Z."/>
            <person name="Ren Y."/>
            <person name="Tian G."/>
            <person name="Lu Y."/>
            <person name="Ruan J."/>
            <person name="Qian W."/>
            <person name="Wang M."/>
            <person name="Huang Q."/>
            <person name="Li B."/>
            <person name="Xuan Z."/>
            <person name="Cao J."/>
            <person name="Asan"/>
            <person name="Wu Z."/>
            <person name="Zhang J."/>
            <person name="Cai Q."/>
            <person name="Bai Y."/>
            <person name="Zhao B."/>
            <person name="Han Y."/>
            <person name="Li Y."/>
            <person name="Li X."/>
            <person name="Wang S."/>
            <person name="Shi Q."/>
            <person name="Liu S."/>
            <person name="Cho W.K."/>
            <person name="Kim J.Y."/>
            <person name="Xu Y."/>
            <person name="Heller-Uszynska K."/>
            <person name="Miao H."/>
            <person name="Cheng Z."/>
            <person name="Zhang S."/>
            <person name="Wu J."/>
            <person name="Yang Y."/>
            <person name="Kang H."/>
            <person name="Li M."/>
            <person name="Liang H."/>
            <person name="Ren X."/>
            <person name="Shi Z."/>
            <person name="Wen M."/>
            <person name="Jian M."/>
            <person name="Yang H."/>
            <person name="Zhang G."/>
            <person name="Yang Z."/>
            <person name="Chen R."/>
            <person name="Liu S."/>
            <person name="Li J."/>
            <person name="Ma L."/>
            <person name="Liu H."/>
            <person name="Zhou Y."/>
            <person name="Zhao J."/>
            <person name="Fang X."/>
            <person name="Li G."/>
            <person name="Fang L."/>
            <person name="Li Y."/>
            <person name="Liu D."/>
            <person name="Zheng H."/>
            <person name="Zhang Y."/>
            <person name="Qin N."/>
            <person name="Li Z."/>
            <person name="Yang G."/>
            <person name="Yang S."/>
            <person name="Bolund L."/>
            <person name="Kristiansen K."/>
            <person name="Zheng H."/>
            <person name="Li S."/>
            <person name="Zhang X."/>
            <person name="Yang H."/>
            <person name="Wang J."/>
            <person name="Sun R."/>
            <person name="Zhang B."/>
            <person name="Jiang S."/>
            <person name="Wang J."/>
            <person name="Du Y."/>
            <person name="Li S."/>
        </authorList>
    </citation>
    <scope>NUCLEOTIDE SEQUENCE [LARGE SCALE GENOMIC DNA]</scope>
    <source>
        <strain evidence="6">cv. 9930</strain>
    </source>
</reference>
<dbReference type="KEGG" id="csv:101218937"/>
<dbReference type="OMA" id="GRSECKS"/>